<evidence type="ECO:0008006" key="5">
    <source>
        <dbReference type="Google" id="ProtNLM"/>
    </source>
</evidence>
<dbReference type="GO" id="GO:0016838">
    <property type="term" value="F:carbon-oxygen lyase activity, acting on phosphates"/>
    <property type="evidence" value="ECO:0007669"/>
    <property type="project" value="InterPro"/>
</dbReference>
<keyword evidence="4" id="KW-1185">Reference proteome</keyword>
<dbReference type="AlphaFoldDB" id="V2X5K9"/>
<sequence>MSSNTTSMTQASKESLATVDQVTFIIRGFLDRLRYSEPVVSQTDRQYLEKTIHSEFARYEQHHGAHYSEWLNHTVTPSVAMAQASTQILYRLRNRCTWHDSRWAIYFDDVMSSSLASLQRDLISNNTDSDVIVDFRRFLLDAYQIWDPISANFMSSSWMEFLNGCAIEASDELGAMEIQKTAMFWPDYLRSKTGLAPAYTYAIFSKELHPQLSAYIQTIGDANRFIELANDVLSFYKEELAGETNNYVHTRAFTRGTSAIQTHQEVAEELISIYERVCVTLEGLELEAWKTFVNGYL</sequence>
<name>V2X5K9_MONRO</name>
<dbReference type="OrthoDB" id="2998174at2759"/>
<accession>V2X5K9</accession>
<evidence type="ECO:0000256" key="2">
    <source>
        <dbReference type="ARBA" id="ARBA00023239"/>
    </source>
</evidence>
<dbReference type="Proteomes" id="UP000017559">
    <property type="component" value="Unassembled WGS sequence"/>
</dbReference>
<dbReference type="Pfam" id="PF06330">
    <property type="entry name" value="TRI5"/>
    <property type="match status" value="1"/>
</dbReference>
<evidence type="ECO:0000313" key="3">
    <source>
        <dbReference type="EMBL" id="ESK87730.1"/>
    </source>
</evidence>
<comment type="similarity">
    <text evidence="1">Belongs to the trichodiene synthase family.</text>
</comment>
<dbReference type="InterPro" id="IPR008949">
    <property type="entry name" value="Isoprenoid_synthase_dom_sf"/>
</dbReference>
<comment type="caution">
    <text evidence="3">The sequence shown here is derived from an EMBL/GenBank/DDBJ whole genome shotgun (WGS) entry which is preliminary data.</text>
</comment>
<evidence type="ECO:0000256" key="1">
    <source>
        <dbReference type="ARBA" id="ARBA00007946"/>
    </source>
</evidence>
<dbReference type="EMBL" id="AWSO01000748">
    <property type="protein sequence ID" value="ESK87730.1"/>
    <property type="molecule type" value="Genomic_DNA"/>
</dbReference>
<reference evidence="3 4" key="1">
    <citation type="journal article" date="2014" name="BMC Genomics">
        <title>Genome and secretome analysis of the hemibiotrophic fungal pathogen, Moniliophthora roreri, which causes frosty pod rot disease of cacao: mechanisms of the biotrophic and necrotrophic phases.</title>
        <authorList>
            <person name="Meinhardt L.W."/>
            <person name="Costa G.G.L."/>
            <person name="Thomazella D.P.T."/>
            <person name="Teixeira P.J.P.L."/>
            <person name="Carazzolle M.F."/>
            <person name="Schuster S.C."/>
            <person name="Carlson J.E."/>
            <person name="Guiltinan M.J."/>
            <person name="Mieczkowski P."/>
            <person name="Farmer A."/>
            <person name="Ramaraj T."/>
            <person name="Crozier J."/>
            <person name="Davis R.E."/>
            <person name="Shao J."/>
            <person name="Melnick R.L."/>
            <person name="Pereira G.A.G."/>
            <person name="Bailey B.A."/>
        </authorList>
    </citation>
    <scope>NUCLEOTIDE SEQUENCE [LARGE SCALE GENOMIC DNA]</scope>
    <source>
        <strain evidence="3 4">MCA 2997</strain>
    </source>
</reference>
<organism evidence="3 4">
    <name type="scientific">Moniliophthora roreri (strain MCA 2997)</name>
    <name type="common">Cocoa frosty pod rot fungus</name>
    <name type="synonym">Crinipellis roreri</name>
    <dbReference type="NCBI Taxonomy" id="1381753"/>
    <lineage>
        <taxon>Eukaryota</taxon>
        <taxon>Fungi</taxon>
        <taxon>Dikarya</taxon>
        <taxon>Basidiomycota</taxon>
        <taxon>Agaricomycotina</taxon>
        <taxon>Agaricomycetes</taxon>
        <taxon>Agaricomycetidae</taxon>
        <taxon>Agaricales</taxon>
        <taxon>Marasmiineae</taxon>
        <taxon>Marasmiaceae</taxon>
        <taxon>Moniliophthora</taxon>
    </lineage>
</organism>
<gene>
    <name evidence="3" type="ORF">Moror_1831</name>
</gene>
<dbReference type="HOGENOM" id="CLU_052212_0_2_1"/>
<evidence type="ECO:0000313" key="4">
    <source>
        <dbReference type="Proteomes" id="UP000017559"/>
    </source>
</evidence>
<dbReference type="InterPro" id="IPR024652">
    <property type="entry name" value="Trichodiene_synth"/>
</dbReference>
<protein>
    <recommendedName>
        <fullName evidence="5">Trichodiene synthase</fullName>
    </recommendedName>
</protein>
<dbReference type="SUPFAM" id="SSF48576">
    <property type="entry name" value="Terpenoid synthases"/>
    <property type="match status" value="1"/>
</dbReference>
<dbReference type="Gene3D" id="1.10.600.10">
    <property type="entry name" value="Farnesyl Diphosphate Synthase"/>
    <property type="match status" value="1"/>
</dbReference>
<keyword evidence="2" id="KW-0456">Lyase</keyword>
<dbReference type="KEGG" id="mrr:Moror_1831"/>
<proteinExistence type="inferred from homology"/>